<dbReference type="PROSITE" id="PS50862">
    <property type="entry name" value="AA_TRNA_LIGASE_II"/>
    <property type="match status" value="1"/>
</dbReference>
<comment type="caution">
    <text evidence="15">The sequence shown here is derived from an EMBL/GenBank/DDBJ whole genome shotgun (WGS) entry which is preliminary data.</text>
</comment>
<dbReference type="HAMAP" id="MF_00184">
    <property type="entry name" value="Thr_tRNA_synth"/>
    <property type="match status" value="1"/>
</dbReference>
<dbReference type="Proteomes" id="UP001193384">
    <property type="component" value="Unassembled WGS sequence"/>
</dbReference>
<dbReference type="NCBIfam" id="TIGR00418">
    <property type="entry name" value="thrS"/>
    <property type="match status" value="1"/>
</dbReference>
<dbReference type="Pfam" id="PF07973">
    <property type="entry name" value="tRNA_SAD"/>
    <property type="match status" value="1"/>
</dbReference>
<dbReference type="InterPro" id="IPR006195">
    <property type="entry name" value="aa-tRNA-synth_II"/>
</dbReference>
<name>A0ABD6IDR9_MESHY</name>
<dbReference type="GO" id="GO:0006435">
    <property type="term" value="P:threonyl-tRNA aminoacylation"/>
    <property type="evidence" value="ECO:0007669"/>
    <property type="project" value="UniProtKB-UniRule"/>
</dbReference>
<keyword evidence="6 13" id="KW-0547">Nucleotide-binding</keyword>
<dbReference type="InterPro" id="IPR002314">
    <property type="entry name" value="aa-tRNA-synt_IIb"/>
</dbReference>
<keyword evidence="10 13" id="KW-0648">Protein biosynthesis</keyword>
<dbReference type="InterPro" id="IPR002320">
    <property type="entry name" value="Thr-tRNA-ligase_IIa"/>
</dbReference>
<comment type="caution">
    <text evidence="13">Lacks conserved residue(s) required for the propagation of feature annotation.</text>
</comment>
<keyword evidence="7 13" id="KW-0862">Zinc</keyword>
<dbReference type="InterPro" id="IPR004154">
    <property type="entry name" value="Anticodon-bd"/>
</dbReference>
<proteinExistence type="inferred from homology"/>
<evidence type="ECO:0000256" key="5">
    <source>
        <dbReference type="ARBA" id="ARBA00022723"/>
    </source>
</evidence>
<dbReference type="GO" id="GO:0000049">
    <property type="term" value="F:tRNA binding"/>
    <property type="evidence" value="ECO:0007669"/>
    <property type="project" value="UniProtKB-KW"/>
</dbReference>
<keyword evidence="8 13" id="KW-0067">ATP-binding</keyword>
<dbReference type="Pfam" id="PF03129">
    <property type="entry name" value="HGTP_anticodon"/>
    <property type="match status" value="1"/>
</dbReference>
<dbReference type="Gene3D" id="3.30.54.20">
    <property type="match status" value="1"/>
</dbReference>
<accession>A0ABD6IDR9</accession>
<evidence type="ECO:0000313" key="15">
    <source>
        <dbReference type="EMBL" id="MXR43608.1"/>
    </source>
</evidence>
<dbReference type="FunFam" id="3.30.930.10:FF:000002">
    <property type="entry name" value="Threonine--tRNA ligase"/>
    <property type="match status" value="1"/>
</dbReference>
<feature type="binding site" evidence="13">
    <location>
        <position position="455"/>
    </location>
    <ligand>
        <name>Zn(2+)</name>
        <dbReference type="ChEBI" id="CHEBI:29105"/>
        <note>catalytic</note>
    </ligand>
</feature>
<evidence type="ECO:0000256" key="10">
    <source>
        <dbReference type="ARBA" id="ARBA00022917"/>
    </source>
</evidence>
<evidence type="ECO:0000256" key="4">
    <source>
        <dbReference type="ARBA" id="ARBA00022598"/>
    </source>
</evidence>
<feature type="binding site" evidence="13">
    <location>
        <position position="325"/>
    </location>
    <ligand>
        <name>Zn(2+)</name>
        <dbReference type="ChEBI" id="CHEBI:29105"/>
        <note>catalytic</note>
    </ligand>
</feature>
<gene>
    <name evidence="13" type="primary">thrS</name>
    <name evidence="15" type="ORF">DR101_01405</name>
</gene>
<dbReference type="SUPFAM" id="SSF55681">
    <property type="entry name" value="Class II aaRS and biotin synthetases"/>
    <property type="match status" value="1"/>
</dbReference>
<evidence type="ECO:0000256" key="6">
    <source>
        <dbReference type="ARBA" id="ARBA00022741"/>
    </source>
</evidence>
<reference evidence="15 16" key="1">
    <citation type="submission" date="2018-07" db="EMBL/GenBank/DDBJ databases">
        <title>Genetic characterization of Mycoplasma hyopneumoniae, M. hyorhinis and M. flocculare isolates through whole genome sequencing analysis: comparative analysis of sequence types and putative genes involved in virulence.</title>
        <authorList>
            <person name="Fourour S."/>
            <person name="Lucas P."/>
            <person name="Touzain F."/>
            <person name="Tocqueville V."/>
            <person name="Kempf I."/>
            <person name="Marois-Crehan C."/>
        </authorList>
    </citation>
    <scope>NUCLEOTIDE SEQUENCE [LARGE SCALE GENOMIC DNA]</scope>
    <source>
        <strain evidence="15 16">MHR389</strain>
    </source>
</reference>
<dbReference type="Pfam" id="PF00587">
    <property type="entry name" value="tRNA-synt_2b"/>
    <property type="match status" value="1"/>
</dbReference>
<evidence type="ECO:0000313" key="16">
    <source>
        <dbReference type="Proteomes" id="UP001193384"/>
    </source>
</evidence>
<evidence type="ECO:0000256" key="8">
    <source>
        <dbReference type="ARBA" id="ARBA00022840"/>
    </source>
</evidence>
<organism evidence="15 16">
    <name type="scientific">Mesomycoplasma hyorhinis</name>
    <name type="common">Mycoplasma hyorhinis</name>
    <dbReference type="NCBI Taxonomy" id="2100"/>
    <lineage>
        <taxon>Bacteria</taxon>
        <taxon>Bacillati</taxon>
        <taxon>Mycoplasmatota</taxon>
        <taxon>Mycoplasmoidales</taxon>
        <taxon>Metamycoplasmataceae</taxon>
        <taxon>Mesomycoplasma</taxon>
    </lineage>
</organism>
<comment type="cofactor">
    <cofactor evidence="13">
        <name>Zn(2+)</name>
        <dbReference type="ChEBI" id="CHEBI:29105"/>
    </cofactor>
    <text evidence="13">Binds 1 zinc ion per subunit.</text>
</comment>
<keyword evidence="9 13" id="KW-0694">RNA-binding</keyword>
<comment type="subunit">
    <text evidence="13">Homodimer.</text>
</comment>
<dbReference type="GO" id="GO:0004829">
    <property type="term" value="F:threonine-tRNA ligase activity"/>
    <property type="evidence" value="ECO:0007669"/>
    <property type="project" value="UniProtKB-UniRule"/>
</dbReference>
<dbReference type="InterPro" id="IPR036621">
    <property type="entry name" value="Anticodon-bd_dom_sf"/>
</dbReference>
<feature type="domain" description="Aminoacyl-transfer RNA synthetases class-II family profile" evidence="14">
    <location>
        <begin position="208"/>
        <end position="478"/>
    </location>
</feature>
<dbReference type="GO" id="GO:0005737">
    <property type="term" value="C:cytoplasm"/>
    <property type="evidence" value="ECO:0007669"/>
    <property type="project" value="UniProtKB-SubCell"/>
</dbReference>
<protein>
    <recommendedName>
        <fullName evidence="13">Threonine--tRNA ligase</fullName>
        <ecNumber evidence="13">6.1.1.3</ecNumber>
    </recommendedName>
    <alternativeName>
        <fullName evidence="13">Threonyl-tRNA synthetase</fullName>
        <shortName evidence="13">ThrRS</shortName>
    </alternativeName>
</protein>
<evidence type="ECO:0000256" key="3">
    <source>
        <dbReference type="ARBA" id="ARBA00022555"/>
    </source>
</evidence>
<evidence type="ECO:0000256" key="2">
    <source>
        <dbReference type="ARBA" id="ARBA00022490"/>
    </source>
</evidence>
<dbReference type="RefSeq" id="WP_160602501.1">
    <property type="nucleotide sequence ID" value="NZ_QQQW01000005.1"/>
</dbReference>
<dbReference type="InterPro" id="IPR045864">
    <property type="entry name" value="aa-tRNA-synth_II/BPL/LPL"/>
</dbReference>
<sequence>MKNINKELNHSASHLLALAVIKLFPDVQLGFGPATDEGFYYDFKFVNPLSEHDLIKIEKMMQKLANNNFVMKQTLGTQIDFSKQIFKKELLDKFTSENRKITFFSIVNPTKNEYLFEDLCAGGHIENMKQIKHFKLLSIAGAYWRGKVENEQLTRIYGTAWDTKEELEEFLHILQERKERDHRKLGKELKLFTFNKLFGQGFPIWLEDGMKIVNKIKEKILFYDKKYGFKEVFTPHFGEQKLYEISGHFAHYKEDMFGALVVEGENLIPRPMTCPHHIILFDTFKKSYRELPYRISEQSRLYRYEKSGALTGLERVRSMLLTEGHIFVAKTQIVDEFKHLYQMISEVLKFFKIEVNYVSFSKRDPENKEKFFDDDQMWNQAESDLEKVLKELGVEYQEKIGEAAFYGPKIDFQIKTVLNHEITISTLQLDFLLPKKFDISFINQDNAKETPILIHRGLIGTYERFVSILLEQTKGILPFWLSPKQFVVIPIENSKHSDFALEIAKKLEELNFNVAVDDRNERINKKIREAQMQKTKFQIIVGDQEVENKNITYREYGQQNSNTLNFEDLIKFIKAKIENNE</sequence>
<dbReference type="EC" id="6.1.1.3" evidence="13"/>
<evidence type="ECO:0000256" key="13">
    <source>
        <dbReference type="HAMAP-Rule" id="MF_00184"/>
    </source>
</evidence>
<dbReference type="GO" id="GO:0046872">
    <property type="term" value="F:metal ion binding"/>
    <property type="evidence" value="ECO:0007669"/>
    <property type="project" value="UniProtKB-KW"/>
</dbReference>
<dbReference type="InterPro" id="IPR018163">
    <property type="entry name" value="Thr/Ala-tRNA-synth_IIc_edit"/>
</dbReference>
<dbReference type="AlphaFoldDB" id="A0ABD6IDR9"/>
<keyword evidence="11 13" id="KW-0030">Aminoacyl-tRNA synthetase</keyword>
<evidence type="ECO:0000256" key="11">
    <source>
        <dbReference type="ARBA" id="ARBA00023146"/>
    </source>
</evidence>
<dbReference type="InterPro" id="IPR033728">
    <property type="entry name" value="ThrRS_core"/>
</dbReference>
<evidence type="ECO:0000259" key="14">
    <source>
        <dbReference type="PROSITE" id="PS50862"/>
    </source>
</evidence>
<comment type="catalytic activity">
    <reaction evidence="12 13">
        <text>tRNA(Thr) + L-threonine + ATP = L-threonyl-tRNA(Thr) + AMP + diphosphate + H(+)</text>
        <dbReference type="Rhea" id="RHEA:24624"/>
        <dbReference type="Rhea" id="RHEA-COMP:9670"/>
        <dbReference type="Rhea" id="RHEA-COMP:9704"/>
        <dbReference type="ChEBI" id="CHEBI:15378"/>
        <dbReference type="ChEBI" id="CHEBI:30616"/>
        <dbReference type="ChEBI" id="CHEBI:33019"/>
        <dbReference type="ChEBI" id="CHEBI:57926"/>
        <dbReference type="ChEBI" id="CHEBI:78442"/>
        <dbReference type="ChEBI" id="CHEBI:78534"/>
        <dbReference type="ChEBI" id="CHEBI:456215"/>
        <dbReference type="EC" id="6.1.1.3"/>
    </reaction>
</comment>
<evidence type="ECO:0000256" key="9">
    <source>
        <dbReference type="ARBA" id="ARBA00022884"/>
    </source>
</evidence>
<dbReference type="PANTHER" id="PTHR11451:SF56">
    <property type="entry name" value="THREONINE--TRNA LIGASE 1"/>
    <property type="match status" value="1"/>
</dbReference>
<feature type="binding site" evidence="13">
    <location>
        <position position="274"/>
    </location>
    <ligand>
        <name>Zn(2+)</name>
        <dbReference type="ChEBI" id="CHEBI:29105"/>
        <note>catalytic</note>
    </ligand>
</feature>
<dbReference type="PANTHER" id="PTHR11451">
    <property type="entry name" value="THREONINE-TRNA LIGASE"/>
    <property type="match status" value="1"/>
</dbReference>
<dbReference type="Gene3D" id="3.30.930.10">
    <property type="entry name" value="Bira Bifunctional Protein, Domain 2"/>
    <property type="match status" value="1"/>
</dbReference>
<dbReference type="CDD" id="cd00771">
    <property type="entry name" value="ThrRS_core"/>
    <property type="match status" value="1"/>
</dbReference>
<dbReference type="InterPro" id="IPR012947">
    <property type="entry name" value="tRNA_SAD"/>
</dbReference>
<comment type="subcellular location">
    <subcellularLocation>
        <location evidence="13">Cytoplasm</location>
    </subcellularLocation>
</comment>
<dbReference type="Gene3D" id="3.30.980.10">
    <property type="entry name" value="Threonyl-trna Synthetase, Chain A, domain 2"/>
    <property type="match status" value="1"/>
</dbReference>
<dbReference type="CDD" id="cd00860">
    <property type="entry name" value="ThrRS_anticodon"/>
    <property type="match status" value="1"/>
</dbReference>
<dbReference type="EMBL" id="QQQW01000005">
    <property type="protein sequence ID" value="MXR43608.1"/>
    <property type="molecule type" value="Genomic_DNA"/>
</dbReference>
<keyword evidence="5 13" id="KW-0479">Metal-binding</keyword>
<keyword evidence="2 13" id="KW-0963">Cytoplasm</keyword>
<keyword evidence="4 13" id="KW-0436">Ligase</keyword>
<evidence type="ECO:0000256" key="12">
    <source>
        <dbReference type="ARBA" id="ARBA00049515"/>
    </source>
</evidence>
<dbReference type="SMART" id="SM00863">
    <property type="entry name" value="tRNA_SAD"/>
    <property type="match status" value="1"/>
</dbReference>
<dbReference type="InterPro" id="IPR047246">
    <property type="entry name" value="ThrRS_anticodon"/>
</dbReference>
<dbReference type="FunFam" id="3.40.50.800:FF:000001">
    <property type="entry name" value="Threonine--tRNA ligase"/>
    <property type="match status" value="1"/>
</dbReference>
<evidence type="ECO:0000256" key="7">
    <source>
        <dbReference type="ARBA" id="ARBA00022833"/>
    </source>
</evidence>
<dbReference type="SUPFAM" id="SSF55186">
    <property type="entry name" value="ThrRS/AlaRS common domain"/>
    <property type="match status" value="1"/>
</dbReference>
<comment type="similarity">
    <text evidence="1 13">Belongs to the class-II aminoacyl-tRNA synthetase family.</text>
</comment>
<dbReference type="GO" id="GO:0005524">
    <property type="term" value="F:ATP binding"/>
    <property type="evidence" value="ECO:0007669"/>
    <property type="project" value="UniProtKB-UniRule"/>
</dbReference>
<dbReference type="Gene3D" id="3.40.50.800">
    <property type="entry name" value="Anticodon-binding domain"/>
    <property type="match status" value="1"/>
</dbReference>
<keyword evidence="3 13" id="KW-0820">tRNA-binding</keyword>
<evidence type="ECO:0000256" key="1">
    <source>
        <dbReference type="ARBA" id="ARBA00008226"/>
    </source>
</evidence>
<dbReference type="PRINTS" id="PR01047">
    <property type="entry name" value="TRNASYNTHTHR"/>
</dbReference>
<dbReference type="SUPFAM" id="SSF52954">
    <property type="entry name" value="Class II aaRS ABD-related"/>
    <property type="match status" value="1"/>
</dbReference>